<dbReference type="Pfam" id="PF00528">
    <property type="entry name" value="BPD_transp_1"/>
    <property type="match status" value="1"/>
</dbReference>
<dbReference type="KEGG" id="vpy:HZI73_21970"/>
<evidence type="ECO:0000313" key="9">
    <source>
        <dbReference type="EMBL" id="QUI24804.1"/>
    </source>
</evidence>
<evidence type="ECO:0000256" key="7">
    <source>
        <dbReference type="RuleBase" id="RU363032"/>
    </source>
</evidence>
<evidence type="ECO:0000256" key="1">
    <source>
        <dbReference type="ARBA" id="ARBA00004651"/>
    </source>
</evidence>
<evidence type="ECO:0000256" key="2">
    <source>
        <dbReference type="ARBA" id="ARBA00022448"/>
    </source>
</evidence>
<keyword evidence="5 7" id="KW-1133">Transmembrane helix</keyword>
<name>A0A8J8MNL6_9FIRM</name>
<evidence type="ECO:0000256" key="6">
    <source>
        <dbReference type="ARBA" id="ARBA00023136"/>
    </source>
</evidence>
<feature type="domain" description="ABC transmembrane type-1" evidence="8">
    <location>
        <begin position="77"/>
        <end position="290"/>
    </location>
</feature>
<keyword evidence="4 7" id="KW-0812">Transmembrane</keyword>
<feature type="transmembrane region" description="Helical" evidence="7">
    <location>
        <begin position="83"/>
        <end position="102"/>
    </location>
</feature>
<feature type="transmembrane region" description="Helical" evidence="7">
    <location>
        <begin position="163"/>
        <end position="186"/>
    </location>
</feature>
<protein>
    <submittedName>
        <fullName evidence="9">Sugar ABC transporter permease</fullName>
    </submittedName>
</protein>
<dbReference type="InterPro" id="IPR051393">
    <property type="entry name" value="ABC_transporter_permease"/>
</dbReference>
<dbReference type="CDD" id="cd06261">
    <property type="entry name" value="TM_PBP2"/>
    <property type="match status" value="1"/>
</dbReference>
<evidence type="ECO:0000313" key="10">
    <source>
        <dbReference type="Proteomes" id="UP000683246"/>
    </source>
</evidence>
<dbReference type="GO" id="GO:0055085">
    <property type="term" value="P:transmembrane transport"/>
    <property type="evidence" value="ECO:0007669"/>
    <property type="project" value="InterPro"/>
</dbReference>
<dbReference type="AlphaFoldDB" id="A0A8J8MNL6"/>
<dbReference type="InterPro" id="IPR000515">
    <property type="entry name" value="MetI-like"/>
</dbReference>
<feature type="transmembrane region" description="Helical" evidence="7">
    <location>
        <begin position="217"/>
        <end position="237"/>
    </location>
</feature>
<organism evidence="9 10">
    <name type="scientific">Vallitalea pronyensis</name>
    <dbReference type="NCBI Taxonomy" id="1348613"/>
    <lineage>
        <taxon>Bacteria</taxon>
        <taxon>Bacillati</taxon>
        <taxon>Bacillota</taxon>
        <taxon>Clostridia</taxon>
        <taxon>Lachnospirales</taxon>
        <taxon>Vallitaleaceae</taxon>
        <taxon>Vallitalea</taxon>
    </lineage>
</organism>
<dbReference type="SUPFAM" id="SSF161098">
    <property type="entry name" value="MetI-like"/>
    <property type="match status" value="1"/>
</dbReference>
<dbReference type="GO" id="GO:0005886">
    <property type="term" value="C:plasma membrane"/>
    <property type="evidence" value="ECO:0007669"/>
    <property type="project" value="UniProtKB-SubCell"/>
</dbReference>
<keyword evidence="6 7" id="KW-0472">Membrane</keyword>
<reference evidence="9" key="1">
    <citation type="submission" date="2020-07" db="EMBL/GenBank/DDBJ databases">
        <title>Vallitalea pronyensis genome.</title>
        <authorList>
            <person name="Postec A."/>
        </authorList>
    </citation>
    <scope>NUCLEOTIDE SEQUENCE</scope>
    <source>
        <strain evidence="9">FatNI3</strain>
    </source>
</reference>
<dbReference type="PROSITE" id="PS50928">
    <property type="entry name" value="ABC_TM1"/>
    <property type="match status" value="1"/>
</dbReference>
<dbReference type="Gene3D" id="1.10.3720.10">
    <property type="entry name" value="MetI-like"/>
    <property type="match status" value="1"/>
</dbReference>
<evidence type="ECO:0000256" key="3">
    <source>
        <dbReference type="ARBA" id="ARBA00022475"/>
    </source>
</evidence>
<dbReference type="PANTHER" id="PTHR30193">
    <property type="entry name" value="ABC TRANSPORTER PERMEASE PROTEIN"/>
    <property type="match status" value="1"/>
</dbReference>
<comment type="subcellular location">
    <subcellularLocation>
        <location evidence="1 7">Cell membrane</location>
        <topology evidence="1 7">Multi-pass membrane protein</topology>
    </subcellularLocation>
</comment>
<evidence type="ECO:0000259" key="8">
    <source>
        <dbReference type="PROSITE" id="PS50928"/>
    </source>
</evidence>
<keyword evidence="2 7" id="KW-0813">Transport</keyword>
<dbReference type="PANTHER" id="PTHR30193:SF37">
    <property type="entry name" value="INNER MEMBRANE ABC TRANSPORTER PERMEASE PROTEIN YCJO"/>
    <property type="match status" value="1"/>
</dbReference>
<dbReference type="Proteomes" id="UP000683246">
    <property type="component" value="Chromosome"/>
</dbReference>
<dbReference type="EMBL" id="CP058649">
    <property type="protein sequence ID" value="QUI24804.1"/>
    <property type="molecule type" value="Genomic_DNA"/>
</dbReference>
<keyword evidence="3" id="KW-1003">Cell membrane</keyword>
<dbReference type="RefSeq" id="WP_212695499.1">
    <property type="nucleotide sequence ID" value="NZ_CP058649.1"/>
</dbReference>
<keyword evidence="10" id="KW-1185">Reference proteome</keyword>
<evidence type="ECO:0000256" key="4">
    <source>
        <dbReference type="ARBA" id="ARBA00022692"/>
    </source>
</evidence>
<gene>
    <name evidence="9" type="ORF">HZI73_21970</name>
</gene>
<feature type="transmembrane region" description="Helical" evidence="7">
    <location>
        <begin position="20"/>
        <end position="41"/>
    </location>
</feature>
<feature type="transmembrane region" description="Helical" evidence="7">
    <location>
        <begin position="269"/>
        <end position="292"/>
    </location>
</feature>
<evidence type="ECO:0000256" key="5">
    <source>
        <dbReference type="ARBA" id="ARBA00022989"/>
    </source>
</evidence>
<comment type="similarity">
    <text evidence="7">Belongs to the binding-protein-dependent transport system permease family.</text>
</comment>
<proteinExistence type="inferred from homology"/>
<sequence length="300" mass="33743">MKHKRFLTKKAKDNISGYLFILPTIIGFLTFMIYPMFYSIYLSLMDWDMFKGASGSTFIGFKNYDKVFENEYFQAGIINNFKLTLLAVPLLIVSALLISTLLNQKIYGRGMLRVAYFMPYVTTITAAAVVFSALFHPEMGPVNGFLKAIGIAHPPGWTGSIDWALPTVVLFWVWRNLGYCIILFLAGLQNISKSYYEAASIDGAGAVRKFFSITLPLISPITFFLTITSVIGSFQIFPEVKVMTDGGPGTATMTMVFHIFREAFERYNLGYGSAVAIVFFIIILIITGIQWIGQKKWVNY</sequence>
<accession>A0A8J8MNL6</accession>
<feature type="transmembrane region" description="Helical" evidence="7">
    <location>
        <begin position="114"/>
        <end position="135"/>
    </location>
</feature>
<dbReference type="InterPro" id="IPR035906">
    <property type="entry name" value="MetI-like_sf"/>
</dbReference>